<evidence type="ECO:0000313" key="3">
    <source>
        <dbReference type="Proteomes" id="UP000622317"/>
    </source>
</evidence>
<evidence type="ECO:0000259" key="1">
    <source>
        <dbReference type="Pfam" id="PF14065"/>
    </source>
</evidence>
<keyword evidence="3" id="KW-1185">Reference proteome</keyword>
<dbReference type="Pfam" id="PF14065">
    <property type="entry name" value="Pvc16_N"/>
    <property type="match status" value="1"/>
</dbReference>
<dbReference type="AlphaFoldDB" id="A0A927FBF2"/>
<sequence length="202" mass="22279">MIHDSLQLIVNELNAALKGNNSEDPVFLGNIAQVESGTAEAEKQVVLSLVNVEEESSLKNGPHHRIKDGKVVYENRPVHLSLYLLFSTNHKNYATALKRLEAIITFLQGKNVFTARAAPDLQKLSRTPEELAGFRMTLELFSLSFEQINHLWGSLGGKQVPFILYRARLVSLTADEIQRSGPPITHISVDAADTLATSAHAL</sequence>
<dbReference type="InterPro" id="IPR025351">
    <property type="entry name" value="Pvc16_N"/>
</dbReference>
<dbReference type="EMBL" id="JACYFG010000036">
    <property type="protein sequence ID" value="MBD5780635.1"/>
    <property type="molecule type" value="Genomic_DNA"/>
</dbReference>
<name>A0A927FBF2_9BACT</name>
<dbReference type="RefSeq" id="WP_191617731.1">
    <property type="nucleotide sequence ID" value="NZ_JACYFG010000036.1"/>
</dbReference>
<gene>
    <name evidence="2" type="ORF">IEN85_14125</name>
</gene>
<protein>
    <submittedName>
        <fullName evidence="2">DUF4255 domain-containing protein</fullName>
    </submittedName>
</protein>
<proteinExistence type="predicted"/>
<feature type="domain" description="Pvc16 N-terminal" evidence="1">
    <location>
        <begin position="8"/>
        <end position="185"/>
    </location>
</feature>
<reference evidence="2" key="1">
    <citation type="submission" date="2020-09" db="EMBL/GenBank/DDBJ databases">
        <title>Pelagicoccus enzymogenes sp. nov. with an EPS production, isolated from marine sediment.</title>
        <authorList>
            <person name="Feng X."/>
        </authorList>
    </citation>
    <scope>NUCLEOTIDE SEQUENCE</scope>
    <source>
        <strain evidence="2">NFK12</strain>
    </source>
</reference>
<comment type="caution">
    <text evidence="2">The sequence shown here is derived from an EMBL/GenBank/DDBJ whole genome shotgun (WGS) entry which is preliminary data.</text>
</comment>
<organism evidence="2 3">
    <name type="scientific">Pelagicoccus enzymogenes</name>
    <dbReference type="NCBI Taxonomy" id="2773457"/>
    <lineage>
        <taxon>Bacteria</taxon>
        <taxon>Pseudomonadati</taxon>
        <taxon>Verrucomicrobiota</taxon>
        <taxon>Opitutia</taxon>
        <taxon>Puniceicoccales</taxon>
        <taxon>Pelagicoccaceae</taxon>
        <taxon>Pelagicoccus</taxon>
    </lineage>
</organism>
<accession>A0A927FBF2</accession>
<dbReference type="Proteomes" id="UP000622317">
    <property type="component" value="Unassembled WGS sequence"/>
</dbReference>
<evidence type="ECO:0000313" key="2">
    <source>
        <dbReference type="EMBL" id="MBD5780635.1"/>
    </source>
</evidence>